<dbReference type="EnsemblPlants" id="ONIVA09G09200.1">
    <property type="protein sequence ID" value="ONIVA09G09200.1"/>
    <property type="gene ID" value="ONIVA09G09200"/>
</dbReference>
<evidence type="ECO:0000313" key="1">
    <source>
        <dbReference type="EnsemblPlants" id="ONIVA09G09200.1"/>
    </source>
</evidence>
<name>A0A0E0IJB1_ORYNI</name>
<organism evidence="1">
    <name type="scientific">Oryza nivara</name>
    <name type="common">Indian wild rice</name>
    <name type="synonym">Oryza sativa f. spontanea</name>
    <dbReference type="NCBI Taxonomy" id="4536"/>
    <lineage>
        <taxon>Eukaryota</taxon>
        <taxon>Viridiplantae</taxon>
        <taxon>Streptophyta</taxon>
        <taxon>Embryophyta</taxon>
        <taxon>Tracheophyta</taxon>
        <taxon>Spermatophyta</taxon>
        <taxon>Magnoliopsida</taxon>
        <taxon>Liliopsida</taxon>
        <taxon>Poales</taxon>
        <taxon>Poaceae</taxon>
        <taxon>BOP clade</taxon>
        <taxon>Oryzoideae</taxon>
        <taxon>Oryzeae</taxon>
        <taxon>Oryzinae</taxon>
        <taxon>Oryza</taxon>
    </lineage>
</organism>
<dbReference type="Gramene" id="ONIVA09G09200.1">
    <property type="protein sequence ID" value="ONIVA09G09200.1"/>
    <property type="gene ID" value="ONIVA09G09200"/>
</dbReference>
<proteinExistence type="predicted"/>
<dbReference type="AlphaFoldDB" id="A0A0E0IJB1"/>
<sequence>MDNMTIPPVLRKRPRCIDNFKSTKKRGRPYKSSIKPEPTIVDQDYGIEEESAPLLPSSMQQPSSSLGLSMGGSQIAPAQVATSFASVPNISPPLNNLMNQLSFDAWMEQSGAPFIN</sequence>
<dbReference type="Proteomes" id="UP000006591">
    <property type="component" value="Chromosome 9"/>
</dbReference>
<reference evidence="1" key="2">
    <citation type="submission" date="2018-04" db="EMBL/GenBank/DDBJ databases">
        <title>OnivRS2 (Oryza nivara Reference Sequence Version 2).</title>
        <authorList>
            <person name="Zhang J."/>
            <person name="Kudrna D."/>
            <person name="Lee S."/>
            <person name="Talag J."/>
            <person name="Rajasekar S."/>
            <person name="Welchert J."/>
            <person name="Hsing Y.-I."/>
            <person name="Wing R.A."/>
        </authorList>
    </citation>
    <scope>NUCLEOTIDE SEQUENCE [LARGE SCALE GENOMIC DNA]</scope>
    <source>
        <strain evidence="1">SL10</strain>
    </source>
</reference>
<keyword evidence="2" id="KW-1185">Reference proteome</keyword>
<dbReference type="HOGENOM" id="CLU_2100867_0_0_1"/>
<protein>
    <submittedName>
        <fullName evidence="1">Uncharacterized protein</fullName>
    </submittedName>
</protein>
<accession>A0A0E0IJB1</accession>
<evidence type="ECO:0000313" key="2">
    <source>
        <dbReference type="Proteomes" id="UP000006591"/>
    </source>
</evidence>
<reference evidence="1" key="1">
    <citation type="submission" date="2015-04" db="UniProtKB">
        <authorList>
            <consortium name="EnsemblPlants"/>
        </authorList>
    </citation>
    <scope>IDENTIFICATION</scope>
    <source>
        <strain evidence="1">SL10</strain>
    </source>
</reference>